<comment type="caution">
    <text evidence="3">The sequence shown here is derived from an EMBL/GenBank/DDBJ whole genome shotgun (WGS) entry which is preliminary data.</text>
</comment>
<protein>
    <submittedName>
        <fullName evidence="3">Penicillin-binding protein activator</fullName>
    </submittedName>
</protein>
<accession>A0ABS0C3I4</accession>
<evidence type="ECO:0000256" key="2">
    <source>
        <dbReference type="SAM" id="SignalP"/>
    </source>
</evidence>
<organism evidence="3 4">
    <name type="scientific">Thiomicrorhabdus heinhorstiae</name>
    <dbReference type="NCBI Taxonomy" id="2748010"/>
    <lineage>
        <taxon>Bacteria</taxon>
        <taxon>Pseudomonadati</taxon>
        <taxon>Pseudomonadota</taxon>
        <taxon>Gammaproteobacteria</taxon>
        <taxon>Thiotrichales</taxon>
        <taxon>Piscirickettsiaceae</taxon>
        <taxon>Thiomicrorhabdus</taxon>
    </lineage>
</organism>
<dbReference type="Pfam" id="PF04348">
    <property type="entry name" value="LppC"/>
    <property type="match status" value="1"/>
</dbReference>
<dbReference type="Gene3D" id="3.40.50.2300">
    <property type="match status" value="1"/>
</dbReference>
<keyword evidence="2" id="KW-0732">Signal</keyword>
<dbReference type="RefSeq" id="WP_194947662.1">
    <property type="nucleotide sequence ID" value="NZ_JACBGI020000024.1"/>
</dbReference>
<keyword evidence="1" id="KW-0472">Membrane</keyword>
<dbReference type="InterPro" id="IPR028082">
    <property type="entry name" value="Peripla_BP_I"/>
</dbReference>
<dbReference type="Proteomes" id="UP001193680">
    <property type="component" value="Unassembled WGS sequence"/>
</dbReference>
<evidence type="ECO:0000256" key="1">
    <source>
        <dbReference type="ARBA" id="ARBA00023136"/>
    </source>
</evidence>
<name>A0ABS0C3I4_9GAMM</name>
<evidence type="ECO:0000313" key="3">
    <source>
        <dbReference type="EMBL" id="MBF6058696.1"/>
    </source>
</evidence>
<dbReference type="SUPFAM" id="SSF53822">
    <property type="entry name" value="Periplasmic binding protein-like I"/>
    <property type="match status" value="1"/>
</dbReference>
<gene>
    <name evidence="3" type="ORF">H8792_010125</name>
</gene>
<keyword evidence="4" id="KW-1185">Reference proteome</keyword>
<evidence type="ECO:0000313" key="4">
    <source>
        <dbReference type="Proteomes" id="UP001193680"/>
    </source>
</evidence>
<dbReference type="PANTHER" id="PTHR38038">
    <property type="entry name" value="PENICILLIN-BINDING PROTEIN ACTIVATOR LPOA"/>
    <property type="match status" value="1"/>
</dbReference>
<dbReference type="EMBL" id="JACBGI020000024">
    <property type="protein sequence ID" value="MBF6058696.1"/>
    <property type="molecule type" value="Genomic_DNA"/>
</dbReference>
<dbReference type="PANTHER" id="PTHR38038:SF1">
    <property type="entry name" value="PENICILLIN-BINDING PROTEIN ACTIVATOR LPOA"/>
    <property type="match status" value="1"/>
</dbReference>
<sequence>MLFIAAVISALSLPAISADSDSRYQEYHFSHDMDGASSLTPDLLEKQSRQLQQEISLLRAEEAQANGDVQMARLQLEEIDNDGDASPEFEQRIQGVKGFLERLGRGVAGLFDSQSQKTFKFPLEDSGSVTAVLLPLSGQYSTLSKVLKASIERNLQAYGYSGKLIFFDTDQFSSATALWSLLKNYQPSFIFGPLSKQWVSSWQALDINIPTLYFNEPGSEQASYERSLMFGKKGGLLQLFAVLRNADYRKVLVLSDESASSQAMLQQFTANWKILYPGMSFESELWSSDSVNFLEERLGIQASQQRAGYLRKIIRQPLESFPRIRQDFDAIISLLPLQTAIQVEPFLELYQQKHSTHIWYPPRLPSTGLFSGSLSDWQKTLALLPSYYLQNLSDPNSSNQYGLFSALGKTAVEIATSKTLITAENRTFALEEGWVWLDDKGRFQYLPGAYWLNRGVVKPLMEQGTQAH</sequence>
<dbReference type="InterPro" id="IPR007443">
    <property type="entry name" value="LpoA"/>
</dbReference>
<feature type="signal peptide" evidence="2">
    <location>
        <begin position="1"/>
        <end position="17"/>
    </location>
</feature>
<proteinExistence type="predicted"/>
<reference evidence="3 4" key="1">
    <citation type="submission" date="2020-11" db="EMBL/GenBank/DDBJ databases">
        <title>Sulfur oxidizing isolate from Hospital Hole Sinkhole.</title>
        <authorList>
            <person name="Scott K.M."/>
        </authorList>
    </citation>
    <scope>NUCLEOTIDE SEQUENCE [LARGE SCALE GENOMIC DNA]</scope>
    <source>
        <strain evidence="3 4">HH1</strain>
    </source>
</reference>
<feature type="chain" id="PRO_5045401235" evidence="2">
    <location>
        <begin position="18"/>
        <end position="468"/>
    </location>
</feature>